<dbReference type="RefSeq" id="WP_104978040.1">
    <property type="nucleotide sequence ID" value="NZ_CP012673.1"/>
</dbReference>
<dbReference type="EMBL" id="CP012673">
    <property type="protein sequence ID" value="AUX40194.1"/>
    <property type="molecule type" value="Genomic_DNA"/>
</dbReference>
<dbReference type="PANTHER" id="PTHR34109:SF1">
    <property type="entry name" value="VOC DOMAIN-CONTAINING PROTEIN"/>
    <property type="match status" value="1"/>
</dbReference>
<evidence type="ECO:0000259" key="1">
    <source>
        <dbReference type="PROSITE" id="PS51819"/>
    </source>
</evidence>
<proteinExistence type="predicted"/>
<accession>A0A2L0ELM1</accession>
<name>A0A2L0ELM1_SORCE</name>
<dbReference type="CDD" id="cd07246">
    <property type="entry name" value="VOC_like"/>
    <property type="match status" value="1"/>
</dbReference>
<dbReference type="SUPFAM" id="SSF54593">
    <property type="entry name" value="Glyoxalase/Bleomycin resistance protein/Dihydroxybiphenyl dioxygenase"/>
    <property type="match status" value="1"/>
</dbReference>
<organism evidence="2 3">
    <name type="scientific">Sorangium cellulosum</name>
    <name type="common">Polyangium cellulosum</name>
    <dbReference type="NCBI Taxonomy" id="56"/>
    <lineage>
        <taxon>Bacteria</taxon>
        <taxon>Pseudomonadati</taxon>
        <taxon>Myxococcota</taxon>
        <taxon>Polyangia</taxon>
        <taxon>Polyangiales</taxon>
        <taxon>Polyangiaceae</taxon>
        <taxon>Sorangium</taxon>
    </lineage>
</organism>
<sequence>MAVKPVPDEKQALSPYLVVRGAAQAIAFYVEAFGAKELYRLSEPSGKIGHAELVIGGSRFMLADEYPDFGALGPLTVGGTPVSLHLYVEDVDRTVERATKAGATLLRPVKDEFFGDRTGMVADPFGHKWHLATHKEDVSPEEMQRRMNAAFA</sequence>
<dbReference type="Gene3D" id="3.30.720.120">
    <property type="match status" value="1"/>
</dbReference>
<gene>
    <name evidence="2" type="ORF">SOCE26_015930</name>
</gene>
<dbReference type="Proteomes" id="UP000238348">
    <property type="component" value="Chromosome"/>
</dbReference>
<reference evidence="2 3" key="1">
    <citation type="submission" date="2015-09" db="EMBL/GenBank/DDBJ databases">
        <title>Sorangium comparison.</title>
        <authorList>
            <person name="Zaburannyi N."/>
            <person name="Bunk B."/>
            <person name="Overmann J."/>
            <person name="Mueller R."/>
        </authorList>
    </citation>
    <scope>NUCLEOTIDE SEQUENCE [LARGE SCALE GENOMIC DNA]</scope>
    <source>
        <strain evidence="2 3">So ce26</strain>
    </source>
</reference>
<dbReference type="Gene3D" id="3.30.720.110">
    <property type="match status" value="1"/>
</dbReference>
<dbReference type="AlphaFoldDB" id="A0A2L0ELM1"/>
<dbReference type="PANTHER" id="PTHR34109">
    <property type="entry name" value="BNAUNNG04460D PROTEIN-RELATED"/>
    <property type="match status" value="1"/>
</dbReference>
<dbReference type="InterPro" id="IPR037523">
    <property type="entry name" value="VOC_core"/>
</dbReference>
<dbReference type="OrthoDB" id="9795306at2"/>
<dbReference type="PROSITE" id="PS51819">
    <property type="entry name" value="VOC"/>
    <property type="match status" value="1"/>
</dbReference>
<evidence type="ECO:0000313" key="2">
    <source>
        <dbReference type="EMBL" id="AUX40194.1"/>
    </source>
</evidence>
<feature type="domain" description="VOC" evidence="1">
    <location>
        <begin position="11"/>
        <end position="134"/>
    </location>
</feature>
<protein>
    <submittedName>
        <fullName evidence="2">Glyoxalase</fullName>
    </submittedName>
</protein>
<dbReference type="Pfam" id="PF00903">
    <property type="entry name" value="Glyoxalase"/>
    <property type="match status" value="1"/>
</dbReference>
<dbReference type="InterPro" id="IPR029068">
    <property type="entry name" value="Glyas_Bleomycin-R_OHBP_Dase"/>
</dbReference>
<evidence type="ECO:0000313" key="3">
    <source>
        <dbReference type="Proteomes" id="UP000238348"/>
    </source>
</evidence>
<dbReference type="InterPro" id="IPR004360">
    <property type="entry name" value="Glyas_Fos-R_dOase_dom"/>
</dbReference>